<dbReference type="Pfam" id="PF01370">
    <property type="entry name" value="Epimerase"/>
    <property type="match status" value="1"/>
</dbReference>
<reference evidence="2 3" key="2">
    <citation type="journal article" date="2015" name="BMC Genomics">
        <title>Analysis of three genomes within the thermophilic bacterial species Caldanaerobacter subterraneus with a focus on carbon monoxide dehydrogenase evolution and hydrolase diversity.</title>
        <authorList>
            <person name="Sant'Anna F.H."/>
            <person name="Lebedinsky A.V."/>
            <person name="Sokolova T.G."/>
            <person name="Robb F.T."/>
            <person name="Gonzalez J.M."/>
        </authorList>
    </citation>
    <scope>NUCLEOTIDE SEQUENCE [LARGE SCALE GENOMIC DNA]</scope>
    <source>
        <strain evidence="2 3">DSM 12653</strain>
    </source>
</reference>
<proteinExistence type="predicted"/>
<comment type="caution">
    <text evidence="2">The sequence shown here is derived from an EMBL/GenBank/DDBJ whole genome shotgun (WGS) entry which is preliminary data.</text>
</comment>
<dbReference type="Gene3D" id="3.40.50.720">
    <property type="entry name" value="NAD(P)-binding Rossmann-like Domain"/>
    <property type="match status" value="1"/>
</dbReference>
<gene>
    <name evidence="2" type="ORF">CDSM653_02144</name>
</gene>
<evidence type="ECO:0000313" key="2">
    <source>
        <dbReference type="EMBL" id="KKC28762.1"/>
    </source>
</evidence>
<evidence type="ECO:0000313" key="3">
    <source>
        <dbReference type="Proteomes" id="UP000010146"/>
    </source>
</evidence>
<accession>A0A0F5PJD3</accession>
<name>A0A0F5PJD3_9THEO</name>
<protein>
    <recommendedName>
        <fullName evidence="1">NAD-dependent epimerase/dehydratase domain-containing protein</fullName>
    </recommendedName>
</protein>
<evidence type="ECO:0000259" key="1">
    <source>
        <dbReference type="Pfam" id="PF01370"/>
    </source>
</evidence>
<sequence length="364" mass="41145">MPLGGLRPGGFLYYVYHHKKLERRFKMHTVEELEAKLSEPSQALISEIAQLEGDIMILGVGGKMGPSLAKLAKNAIDKAKVDKKVIGVSRFSNKELQRELEDYGIQTINADLLEDDQLQSLPEVKNVIFMAGHKFGTTGNEHFTWAMNAYLPGQVAKKFKNSRIVVFSSGNVYPLTPVFMGGASEEHPTGPVGEYAQSVLGRERVFEYFSRKYNIPMLIMRLNYAIDLRYGVLHEIATLVKEQKPIDLRMGHVNVIWQGDANEIALRSLRFCEVPPKILNVTGPETISIRWLAERFGEKFGIRPVFVNEEEDTALLSNASKAHYLFGYPRVSLRQMIEWTAEWIKSGGVSLGKPTHFQEREGKF</sequence>
<organism evidence="2 3">
    <name type="scientific">Caldanaerobacter subterraneus subsp. pacificus DSM 12653</name>
    <dbReference type="NCBI Taxonomy" id="391606"/>
    <lineage>
        <taxon>Bacteria</taxon>
        <taxon>Bacillati</taxon>
        <taxon>Bacillota</taxon>
        <taxon>Clostridia</taxon>
        <taxon>Thermoanaerobacterales</taxon>
        <taxon>Thermoanaerobacteraceae</taxon>
        <taxon>Caldanaerobacter</taxon>
    </lineage>
</organism>
<reference evidence="2 3" key="1">
    <citation type="submission" date="2008-07" db="EMBL/GenBank/DDBJ databases">
        <authorList>
            <person name="Gonzalez J."/>
            <person name="Sokolova T."/>
            <person name="Ferriera S."/>
            <person name="Johnson J."/>
            <person name="Kravitz S."/>
            <person name="Beeson K."/>
            <person name="Sutton G."/>
            <person name="Rogers Y.-H."/>
            <person name="Friedman R."/>
            <person name="Frazier M."/>
            <person name="Venter J.C."/>
        </authorList>
    </citation>
    <scope>NUCLEOTIDE SEQUENCE [LARGE SCALE GENOMIC DNA]</scope>
    <source>
        <strain evidence="2 3">DSM 12653</strain>
    </source>
</reference>
<dbReference type="AlphaFoldDB" id="A0A0F5PJD3"/>
<feature type="domain" description="NAD-dependent epimerase/dehydratase" evidence="1">
    <location>
        <begin position="55"/>
        <end position="222"/>
    </location>
</feature>
<dbReference type="InterPro" id="IPR001509">
    <property type="entry name" value="Epimerase_deHydtase"/>
</dbReference>
<dbReference type="SUPFAM" id="SSF51735">
    <property type="entry name" value="NAD(P)-binding Rossmann-fold domains"/>
    <property type="match status" value="1"/>
</dbReference>
<dbReference type="EMBL" id="ABXP02000115">
    <property type="protein sequence ID" value="KKC28762.1"/>
    <property type="molecule type" value="Genomic_DNA"/>
</dbReference>
<dbReference type="InterPro" id="IPR036291">
    <property type="entry name" value="NAD(P)-bd_dom_sf"/>
</dbReference>
<dbReference type="Proteomes" id="UP000010146">
    <property type="component" value="Unassembled WGS sequence"/>
</dbReference>
<reference evidence="3" key="3">
    <citation type="submission" date="2015-02" db="EMBL/GenBank/DDBJ databases">
        <title>Genome analysis of three genomes within the thermophilic hydrogenogenic bacterial species Caldanaerobacter subterraneus.</title>
        <authorList>
            <person name="Sant'Anna F.H."/>
            <person name="Lebedinsky A."/>
            <person name="Sokolova T."/>
            <person name="Robb F.T."/>
            <person name="Gonzalez J.M."/>
        </authorList>
    </citation>
    <scope>NUCLEOTIDE SEQUENCE [LARGE SCALE GENOMIC DNA]</scope>
    <source>
        <strain evidence="3">DSM 12653</strain>
    </source>
</reference>